<dbReference type="Gene3D" id="3.40.50.1580">
    <property type="entry name" value="Nucleoside phosphorylase domain"/>
    <property type="match status" value="1"/>
</dbReference>
<feature type="region of interest" description="Disordered" evidence="1">
    <location>
        <begin position="232"/>
        <end position="308"/>
    </location>
</feature>
<dbReference type="SUPFAM" id="SSF53167">
    <property type="entry name" value="Purine and uridine phosphorylases"/>
    <property type="match status" value="1"/>
</dbReference>
<evidence type="ECO:0000313" key="3">
    <source>
        <dbReference type="EMBL" id="TKX23888.1"/>
    </source>
</evidence>
<dbReference type="InterPro" id="IPR058925">
    <property type="entry name" value="zf-C2H2_AcuF"/>
</dbReference>
<dbReference type="Gene3D" id="1.25.40.20">
    <property type="entry name" value="Ankyrin repeat-containing domain"/>
    <property type="match status" value="1"/>
</dbReference>
<accession>A0A4U7AYT9</accession>
<gene>
    <name evidence="3" type="ORF">C1H76_3826</name>
</gene>
<proteinExistence type="predicted"/>
<sequence>MESQLAHLHQHCTRSWNDLCHSLNTHDGDLETEFQDEYDRYQIWAGNVGAAHHGATWRYSLDYRLRESSVLKDQVSSFLGIIQNNLRMAIGLLENGADDTEHSSYEEVDDDSSWGLSSEGGSSDDDAASMPLGAAVPSQDANRTFKSHSPGLNQRLLIVRKAIHCLYKLPIRYPAPIDRLGDKSVDHTAPFHAFDLLYVRDKFPKLQSDVSAHLAKMMTRRRQLLLYRRTHQDRISSKSAQSQPNPPSQATVRKNPPKTDAGESEHRTLQSKATTAKPMPVDSHETAAPPVERQYEAPTSIAASEPTRELKLAIPPRPRDKKTKKPLSYFECPYCCIPVTIISDREWKSRHVARHLEQLALFAIPRIDYAIDEDDHLRNNALSNGAVNSQVSSRSKTPFQEHSTSSSTDSSKQLSETADFETRVIPPGDASDDYDLRGFKLHVDPRGSVNVEELRVSQEELVARLQTDATAYYEETLTLGQRNEATLYQDAIDRLVLRLMLEEEGSTVRWNVARRFPNNAFDDDGRQSMEVILERSSLRAANDIYGPDDIPETVDTSWNRVSTRYHDAPPLDPEVAQHELVESLRASSNAIDIHGGPWCNVLWSAAEDGNTEVVKLILQRSTNLDVRSKSIAKAIDIATANGFVHIVEMMREAYKGSARDREARQRSILPNVVRREDYHIAWVCGLPLELASGACCLDVMHSQLPRRAGDDTLYKLGSIGPHNVVIACLPGGSYGVGAVATLLHNMQGTFPQIQHILMVGIGSGAPSDLHDIRLGDIVVSQPTRTSSGMVQYNFGEAMAEDGYIQTVAVGSTTPKFAEALSKLQIMHSEYGYDIRASFEKQVQRYPRRASACRRPVQDNDKLFFPGYTHVSEKDDCSSCDPQAEVMREPRTEDKPIIHHGVIASGDRVVKDGIERERIRNKLDALCIDFGVAGLTVDLPGLVVRGICDYADSHRNGKWREYAAAVAAAYTRELLELVPAAPAQRLATADDTG</sequence>
<dbReference type="PANTHER" id="PTHR46082:SF11">
    <property type="entry name" value="AAA+ ATPASE DOMAIN-CONTAINING PROTEIN-RELATED"/>
    <property type="match status" value="1"/>
</dbReference>
<evidence type="ECO:0000259" key="2">
    <source>
        <dbReference type="Pfam" id="PF26082"/>
    </source>
</evidence>
<dbReference type="InterPro" id="IPR036770">
    <property type="entry name" value="Ankyrin_rpt-contain_sf"/>
</dbReference>
<dbReference type="GO" id="GO:0009116">
    <property type="term" value="P:nucleoside metabolic process"/>
    <property type="evidence" value="ECO:0007669"/>
    <property type="project" value="InterPro"/>
</dbReference>
<protein>
    <submittedName>
        <fullName evidence="3">Ankyrin repeat-containing protein 11</fullName>
    </submittedName>
</protein>
<dbReference type="Pfam" id="PF13637">
    <property type="entry name" value="Ank_4"/>
    <property type="match status" value="1"/>
</dbReference>
<comment type="caution">
    <text evidence="3">The sequence shown here is derived from an EMBL/GenBank/DDBJ whole genome shotgun (WGS) entry which is preliminary data.</text>
</comment>
<dbReference type="EMBL" id="PTQR01000050">
    <property type="protein sequence ID" value="TKX23888.1"/>
    <property type="molecule type" value="Genomic_DNA"/>
</dbReference>
<dbReference type="AlphaFoldDB" id="A0A4U7AYT9"/>
<feature type="domain" description="Oxidoreductase acuF-like C2H2 type zinc-finger" evidence="2">
    <location>
        <begin position="329"/>
        <end position="356"/>
    </location>
</feature>
<dbReference type="InterPro" id="IPR053137">
    <property type="entry name" value="NLR-like"/>
</dbReference>
<dbReference type="InterPro" id="IPR002110">
    <property type="entry name" value="Ankyrin_rpt"/>
</dbReference>
<feature type="compositionally biased region" description="Polar residues" evidence="1">
    <location>
        <begin position="387"/>
        <end position="402"/>
    </location>
</feature>
<feature type="region of interest" description="Disordered" evidence="1">
    <location>
        <begin position="101"/>
        <end position="133"/>
    </location>
</feature>
<reference evidence="3 4" key="1">
    <citation type="submission" date="2018-02" db="EMBL/GenBank/DDBJ databases">
        <title>Draft genome sequences of Elsinoe sp., causing black scab on jojoba.</title>
        <authorList>
            <person name="Stodart B."/>
            <person name="Jeffress S."/>
            <person name="Ash G."/>
            <person name="Arun Chinnappa K."/>
        </authorList>
    </citation>
    <scope>NUCLEOTIDE SEQUENCE [LARGE SCALE GENOMIC DNA]</scope>
    <source>
        <strain evidence="3 4">Hillstone_2</strain>
    </source>
</reference>
<dbReference type="Proteomes" id="UP000308133">
    <property type="component" value="Unassembled WGS sequence"/>
</dbReference>
<dbReference type="GO" id="GO:0003824">
    <property type="term" value="F:catalytic activity"/>
    <property type="evidence" value="ECO:0007669"/>
    <property type="project" value="InterPro"/>
</dbReference>
<feature type="region of interest" description="Disordered" evidence="1">
    <location>
        <begin position="387"/>
        <end position="431"/>
    </location>
</feature>
<dbReference type="Pfam" id="PF26082">
    <property type="entry name" value="zf-C2H2_AcuF"/>
    <property type="match status" value="1"/>
</dbReference>
<feature type="compositionally biased region" description="Polar residues" evidence="1">
    <location>
        <begin position="237"/>
        <end position="252"/>
    </location>
</feature>
<dbReference type="PANTHER" id="PTHR46082">
    <property type="entry name" value="ATP/GTP-BINDING PROTEIN-RELATED"/>
    <property type="match status" value="1"/>
</dbReference>
<organism evidence="3 4">
    <name type="scientific">Elsinoe australis</name>
    <dbReference type="NCBI Taxonomy" id="40998"/>
    <lineage>
        <taxon>Eukaryota</taxon>
        <taxon>Fungi</taxon>
        <taxon>Dikarya</taxon>
        <taxon>Ascomycota</taxon>
        <taxon>Pezizomycotina</taxon>
        <taxon>Dothideomycetes</taxon>
        <taxon>Dothideomycetidae</taxon>
        <taxon>Myriangiales</taxon>
        <taxon>Elsinoaceae</taxon>
        <taxon>Elsinoe</taxon>
    </lineage>
</organism>
<name>A0A4U7AYT9_9PEZI</name>
<dbReference type="InterPro" id="IPR035994">
    <property type="entry name" value="Nucleoside_phosphorylase_sf"/>
</dbReference>
<evidence type="ECO:0000256" key="1">
    <source>
        <dbReference type="SAM" id="MobiDB-lite"/>
    </source>
</evidence>
<evidence type="ECO:0000313" key="4">
    <source>
        <dbReference type="Proteomes" id="UP000308133"/>
    </source>
</evidence>
<dbReference type="SUPFAM" id="SSF48403">
    <property type="entry name" value="Ankyrin repeat"/>
    <property type="match status" value="1"/>
</dbReference>